<evidence type="ECO:0000256" key="4">
    <source>
        <dbReference type="ARBA" id="ARBA00022018"/>
    </source>
</evidence>
<evidence type="ECO:0000259" key="14">
    <source>
        <dbReference type="Pfam" id="PF15924"/>
    </source>
</evidence>
<feature type="signal peptide" evidence="12">
    <location>
        <begin position="1"/>
        <end position="26"/>
    </location>
</feature>
<evidence type="ECO:0000256" key="2">
    <source>
        <dbReference type="ARBA" id="ARBA00004922"/>
    </source>
</evidence>
<dbReference type="eggNOG" id="KOG1387">
    <property type="taxonomic scope" value="Eukaryota"/>
</dbReference>
<dbReference type="InterPro" id="IPR001296">
    <property type="entry name" value="Glyco_trans_1"/>
</dbReference>
<evidence type="ECO:0000256" key="11">
    <source>
        <dbReference type="ARBA" id="ARBA00045065"/>
    </source>
</evidence>
<dbReference type="EC" id="2.4.1.131" evidence="3"/>
<dbReference type="KEGG" id="cme:CYME_CMI301C"/>
<dbReference type="Gene3D" id="3.40.50.2000">
    <property type="entry name" value="Glycogen Phosphorylase B"/>
    <property type="match status" value="1"/>
</dbReference>
<reference evidence="15 16" key="1">
    <citation type="journal article" date="2004" name="Nature">
        <title>Genome sequence of the ultrasmall unicellular red alga Cyanidioschyzon merolae 10D.</title>
        <authorList>
            <person name="Matsuzaki M."/>
            <person name="Misumi O."/>
            <person name="Shin-i T."/>
            <person name="Maruyama S."/>
            <person name="Takahara M."/>
            <person name="Miyagishima S."/>
            <person name="Mori T."/>
            <person name="Nishida K."/>
            <person name="Yagisawa F."/>
            <person name="Nishida K."/>
            <person name="Yoshida Y."/>
            <person name="Nishimura Y."/>
            <person name="Nakao S."/>
            <person name="Kobayashi T."/>
            <person name="Momoyama Y."/>
            <person name="Higashiyama T."/>
            <person name="Minoda A."/>
            <person name="Sano M."/>
            <person name="Nomoto H."/>
            <person name="Oishi K."/>
            <person name="Hayashi H."/>
            <person name="Ohta F."/>
            <person name="Nishizaka S."/>
            <person name="Haga S."/>
            <person name="Miura S."/>
            <person name="Morishita T."/>
            <person name="Kabeya Y."/>
            <person name="Terasawa K."/>
            <person name="Suzuki Y."/>
            <person name="Ishii Y."/>
            <person name="Asakawa S."/>
            <person name="Takano H."/>
            <person name="Ohta N."/>
            <person name="Kuroiwa H."/>
            <person name="Tanaka K."/>
            <person name="Shimizu N."/>
            <person name="Sugano S."/>
            <person name="Sato N."/>
            <person name="Nozaki H."/>
            <person name="Ogasawara N."/>
            <person name="Kohara Y."/>
            <person name="Kuroiwa T."/>
        </authorList>
    </citation>
    <scope>NUCLEOTIDE SEQUENCE [LARGE SCALE GENOMIC DNA]</scope>
    <source>
        <strain evidence="15 16">10D</strain>
    </source>
</reference>
<keyword evidence="9" id="KW-1133">Transmembrane helix</keyword>
<dbReference type="Gramene" id="CMI301CT">
    <property type="protein sequence ID" value="CMI301CT"/>
    <property type="gene ID" value="CMI301C"/>
</dbReference>
<organism evidence="15 16">
    <name type="scientific">Cyanidioschyzon merolae (strain NIES-3377 / 10D)</name>
    <name type="common">Unicellular red alga</name>
    <dbReference type="NCBI Taxonomy" id="280699"/>
    <lineage>
        <taxon>Eukaryota</taxon>
        <taxon>Rhodophyta</taxon>
        <taxon>Bangiophyceae</taxon>
        <taxon>Cyanidiales</taxon>
        <taxon>Cyanidiaceae</taxon>
        <taxon>Cyanidioschyzon</taxon>
    </lineage>
</organism>
<dbReference type="SUPFAM" id="SSF53756">
    <property type="entry name" value="UDP-Glycosyltransferase/glycogen phosphorylase"/>
    <property type="match status" value="1"/>
</dbReference>
<accession>M1VH56</accession>
<feature type="domain" description="ALG11 mannosyltransferase N-terminal" evidence="14">
    <location>
        <begin position="198"/>
        <end position="295"/>
    </location>
</feature>
<dbReference type="OrthoDB" id="2276068at2759"/>
<dbReference type="GO" id="GO:0006487">
    <property type="term" value="P:protein N-linked glycosylation"/>
    <property type="evidence" value="ECO:0007669"/>
    <property type="project" value="TreeGrafter"/>
</dbReference>
<dbReference type="Pfam" id="PF00534">
    <property type="entry name" value="Glycos_transf_1"/>
    <property type="match status" value="1"/>
</dbReference>
<protein>
    <recommendedName>
        <fullName evidence="4">GDP-Man:Man(3)GlcNAc(2)-PP-Dol alpha-1,2-mannosyltransferase</fullName>
        <ecNumber evidence="3">2.4.1.131</ecNumber>
    </recommendedName>
</protein>
<dbReference type="HOGENOM" id="CLU_017896_1_1_1"/>
<dbReference type="AlphaFoldDB" id="M1VH56"/>
<evidence type="ECO:0000259" key="13">
    <source>
        <dbReference type="Pfam" id="PF00534"/>
    </source>
</evidence>
<evidence type="ECO:0000256" key="1">
    <source>
        <dbReference type="ARBA" id="ARBA00004389"/>
    </source>
</evidence>
<comment type="pathway">
    <text evidence="2">Protein modification; protein glycosylation.</text>
</comment>
<evidence type="ECO:0000313" key="16">
    <source>
        <dbReference type="Proteomes" id="UP000007014"/>
    </source>
</evidence>
<evidence type="ECO:0000256" key="9">
    <source>
        <dbReference type="ARBA" id="ARBA00022989"/>
    </source>
</evidence>
<evidence type="ECO:0000256" key="6">
    <source>
        <dbReference type="ARBA" id="ARBA00022679"/>
    </source>
</evidence>
<dbReference type="EMBL" id="AP006491">
    <property type="protein sequence ID" value="BAM80153.1"/>
    <property type="molecule type" value="Genomic_DNA"/>
</dbReference>
<reference evidence="15 16" key="2">
    <citation type="journal article" date="2007" name="BMC Biol.">
        <title>A 100%-complete sequence reveals unusually simple genomic features in the hot-spring red alga Cyanidioschyzon merolae.</title>
        <authorList>
            <person name="Nozaki H."/>
            <person name="Takano H."/>
            <person name="Misumi O."/>
            <person name="Terasawa K."/>
            <person name="Matsuzaki M."/>
            <person name="Maruyama S."/>
            <person name="Nishida K."/>
            <person name="Yagisawa F."/>
            <person name="Yoshida Y."/>
            <person name="Fujiwara T."/>
            <person name="Takio S."/>
            <person name="Tamura K."/>
            <person name="Chung S.J."/>
            <person name="Nakamura S."/>
            <person name="Kuroiwa H."/>
            <person name="Tanaka K."/>
            <person name="Sato N."/>
            <person name="Kuroiwa T."/>
        </authorList>
    </citation>
    <scope>NUCLEOTIDE SEQUENCE [LARGE SCALE GENOMIC DNA]</scope>
    <source>
        <strain evidence="15 16">10D</strain>
    </source>
</reference>
<dbReference type="PANTHER" id="PTHR45919">
    <property type="entry name" value="GDP-MAN:MAN(3)GLCNAC(2)-PP-DOL ALPHA-1,2-MANNOSYLTRANSFERASE"/>
    <property type="match status" value="1"/>
</dbReference>
<feature type="domain" description="Glycosyl transferase family 1" evidence="13">
    <location>
        <begin position="340"/>
        <end position="466"/>
    </location>
</feature>
<dbReference type="PANTHER" id="PTHR45919:SF1">
    <property type="entry name" value="GDP-MAN:MAN(3)GLCNAC(2)-PP-DOL ALPHA-1,2-MANNOSYLTRANSFERASE"/>
    <property type="match status" value="1"/>
</dbReference>
<comment type="catalytic activity">
    <reaction evidence="11">
        <text>an alpha-D-Man-(1-&gt;3)-[alpha-D-Man-(1-&gt;6)]-beta-D-Man-(1-&gt;4)-beta-D-GlcNAc-(1-&gt;4)-alpha-D-GlcNAc-diphospho-di-trans,poly-cis-dolichol + 2 GDP-alpha-D-mannose = an alpha-D-Man-(1-&gt;2)-alpha-D-Man-(1-&gt;2)-alpha-D-Man-(1-&gt;3)-[alpha-D-Man-(1-&gt;6)]-beta-D-Man-(1-&gt;4)-beta-D-GlcNAc-(1-&gt;4)-alpha-D-GlcNAc-diphospho-di-trans,poly-cis-dolichol + 2 GDP + 2 H(+)</text>
        <dbReference type="Rhea" id="RHEA:29523"/>
        <dbReference type="Rhea" id="RHEA-COMP:19515"/>
        <dbReference type="Rhea" id="RHEA-COMP:19516"/>
        <dbReference type="ChEBI" id="CHEBI:15378"/>
        <dbReference type="ChEBI" id="CHEBI:57527"/>
        <dbReference type="ChEBI" id="CHEBI:58189"/>
        <dbReference type="ChEBI" id="CHEBI:132511"/>
        <dbReference type="ChEBI" id="CHEBI:132515"/>
        <dbReference type="EC" id="2.4.1.131"/>
    </reaction>
    <physiologicalReaction direction="left-to-right" evidence="11">
        <dbReference type="Rhea" id="RHEA:29524"/>
    </physiologicalReaction>
</comment>
<evidence type="ECO:0000256" key="8">
    <source>
        <dbReference type="ARBA" id="ARBA00022824"/>
    </source>
</evidence>
<evidence type="ECO:0000256" key="3">
    <source>
        <dbReference type="ARBA" id="ARBA00012645"/>
    </source>
</evidence>
<keyword evidence="8" id="KW-0256">Endoplasmic reticulum</keyword>
<keyword evidence="6 15" id="KW-0808">Transferase</keyword>
<evidence type="ECO:0000256" key="12">
    <source>
        <dbReference type="SAM" id="SignalP"/>
    </source>
</evidence>
<comment type="subcellular location">
    <subcellularLocation>
        <location evidence="1">Endoplasmic reticulum membrane</location>
        <topology evidence="1">Single-pass membrane protein</topology>
    </subcellularLocation>
</comment>
<evidence type="ECO:0000313" key="15">
    <source>
        <dbReference type="EMBL" id="BAM80153.1"/>
    </source>
</evidence>
<sequence>MVVGSVVALALVGLLWLALCRQLVESEPRQVAASDSSRASFGFLHPSCAGGGGGERVLWCAVRALCSETRRLASDRPQNGSTPHSTIVAPRVWLYTARYRSSVAEIRAFLDVRLAEQFGAEAFTNAVQQVRLVPLYTAVLLEPRWYPYFTMLFQLLAGMPVAVEIMLRHASFLVTHLLSKCVSWFRKRYRTPLEDYRLPSIFLDTVGVPLALLCLKWWTCGRIRTGAYVHYPFVSNEMMSHEPRSTGSGSRKLRSVCRRGYYRAVVLPLYAACGAATDLVMANSSWTLQRMEQLWCGSGASSSRASCTGHHRRNIFLVYPPCGARRTHSSFPALERDAVRQRVVSIAQFRPEKRHETQLDCFVELLQRYPRETSQARLLMIGGARNHADRMRAERLLQRAVALTGSASSGGRIEVHVNASRIEIEEVLAGEFGCFLHTMEEEHFGISIVEAMSHGLLVIAHGSGGAALDILRPVSPDSPLGLVYRTRHELTECLADALFRLPVATLQSMQRRAYARAQREFSDEAFSERFLTAVASLCTKG</sequence>
<dbReference type="Proteomes" id="UP000007014">
    <property type="component" value="Chromosome 9"/>
</dbReference>
<dbReference type="Pfam" id="PF15924">
    <property type="entry name" value="ALG11_N"/>
    <property type="match status" value="2"/>
</dbReference>
<feature type="domain" description="ALG11 mannosyltransferase N-terminal" evidence="14">
    <location>
        <begin position="40"/>
        <end position="169"/>
    </location>
</feature>
<evidence type="ECO:0000256" key="7">
    <source>
        <dbReference type="ARBA" id="ARBA00022692"/>
    </source>
</evidence>
<dbReference type="STRING" id="280699.M1VH56"/>
<evidence type="ECO:0000256" key="5">
    <source>
        <dbReference type="ARBA" id="ARBA00022676"/>
    </source>
</evidence>
<dbReference type="InterPro" id="IPR038013">
    <property type="entry name" value="ALG11"/>
</dbReference>
<dbReference type="InterPro" id="IPR031814">
    <property type="entry name" value="ALG11_N"/>
</dbReference>
<dbReference type="OMA" id="ARLYGWV"/>
<keyword evidence="12" id="KW-0732">Signal</keyword>
<keyword evidence="10" id="KW-0472">Membrane</keyword>
<keyword evidence="7" id="KW-0812">Transmembrane</keyword>
<dbReference type="GO" id="GO:0004377">
    <property type="term" value="F:GDP-Man:Man(3)GlcNAc(2)-PP-Dol alpha-1,2-mannosyltransferase activity"/>
    <property type="evidence" value="ECO:0007669"/>
    <property type="project" value="UniProtKB-EC"/>
</dbReference>
<proteinExistence type="predicted"/>
<dbReference type="GeneID" id="16993627"/>
<dbReference type="GO" id="GO:0005789">
    <property type="term" value="C:endoplasmic reticulum membrane"/>
    <property type="evidence" value="ECO:0007669"/>
    <property type="project" value="UniProtKB-SubCell"/>
</dbReference>
<keyword evidence="5" id="KW-0328">Glycosyltransferase</keyword>
<gene>
    <name evidence="15" type="ORF">CYME_CMI301C</name>
</gene>
<keyword evidence="16" id="KW-1185">Reference proteome</keyword>
<feature type="chain" id="PRO_5004018002" description="GDP-Man:Man(3)GlcNAc(2)-PP-Dol alpha-1,2-mannosyltransferase" evidence="12">
    <location>
        <begin position="27"/>
        <end position="541"/>
    </location>
</feature>
<name>M1VH56_CYAM1</name>
<evidence type="ECO:0000256" key="10">
    <source>
        <dbReference type="ARBA" id="ARBA00023136"/>
    </source>
</evidence>
<dbReference type="RefSeq" id="XP_005536439.1">
    <property type="nucleotide sequence ID" value="XM_005536382.1"/>
</dbReference>